<dbReference type="AlphaFoldDB" id="A0AAJ0H590"/>
<reference evidence="3" key="1">
    <citation type="journal article" date="2023" name="Mol. Phylogenet. Evol.">
        <title>Genome-scale phylogeny and comparative genomics of the fungal order Sordariales.</title>
        <authorList>
            <person name="Hensen N."/>
            <person name="Bonometti L."/>
            <person name="Westerberg I."/>
            <person name="Brannstrom I.O."/>
            <person name="Guillou S."/>
            <person name="Cros-Aarteil S."/>
            <person name="Calhoun S."/>
            <person name="Haridas S."/>
            <person name="Kuo A."/>
            <person name="Mondo S."/>
            <person name="Pangilinan J."/>
            <person name="Riley R."/>
            <person name="LaButti K."/>
            <person name="Andreopoulos B."/>
            <person name="Lipzen A."/>
            <person name="Chen C."/>
            <person name="Yan M."/>
            <person name="Daum C."/>
            <person name="Ng V."/>
            <person name="Clum A."/>
            <person name="Steindorff A."/>
            <person name="Ohm R.A."/>
            <person name="Martin F."/>
            <person name="Silar P."/>
            <person name="Natvig D.O."/>
            <person name="Lalanne C."/>
            <person name="Gautier V."/>
            <person name="Ament-Velasquez S.L."/>
            <person name="Kruys A."/>
            <person name="Hutchinson M.I."/>
            <person name="Powell A.J."/>
            <person name="Barry K."/>
            <person name="Miller A.N."/>
            <person name="Grigoriev I.V."/>
            <person name="Debuchy R."/>
            <person name="Gladieux P."/>
            <person name="Hiltunen Thoren M."/>
            <person name="Johannesson H."/>
        </authorList>
    </citation>
    <scope>NUCLEOTIDE SEQUENCE</scope>
    <source>
        <strain evidence="3">CBS 333.67</strain>
    </source>
</reference>
<dbReference type="Proteomes" id="UP001273166">
    <property type="component" value="Unassembled WGS sequence"/>
</dbReference>
<dbReference type="Gene3D" id="3.40.50.1240">
    <property type="entry name" value="Phosphoglycerate mutase-like"/>
    <property type="match status" value="1"/>
</dbReference>
<dbReference type="CDD" id="cd07040">
    <property type="entry name" value="HP"/>
    <property type="match status" value="1"/>
</dbReference>
<evidence type="ECO:0000313" key="4">
    <source>
        <dbReference type="Proteomes" id="UP001273166"/>
    </source>
</evidence>
<proteinExistence type="predicted"/>
<organism evidence="3 4">
    <name type="scientific">Chaetomium strumarium</name>
    <dbReference type="NCBI Taxonomy" id="1170767"/>
    <lineage>
        <taxon>Eukaryota</taxon>
        <taxon>Fungi</taxon>
        <taxon>Dikarya</taxon>
        <taxon>Ascomycota</taxon>
        <taxon>Pezizomycotina</taxon>
        <taxon>Sordariomycetes</taxon>
        <taxon>Sordariomycetidae</taxon>
        <taxon>Sordariales</taxon>
        <taxon>Chaetomiaceae</taxon>
        <taxon>Chaetomium</taxon>
    </lineage>
</organism>
<feature type="active site" description="Proton donor/acceptor" evidence="1">
    <location>
        <position position="102"/>
    </location>
</feature>
<dbReference type="EMBL" id="JAUDZG010000001">
    <property type="protein sequence ID" value="KAK3311730.1"/>
    <property type="molecule type" value="Genomic_DNA"/>
</dbReference>
<dbReference type="PANTHER" id="PTHR48100:SF15">
    <property type="entry name" value="SEDOHEPTULOSE 1,7-BISPHOSPHATASE"/>
    <property type="match status" value="1"/>
</dbReference>
<dbReference type="SUPFAM" id="SSF53254">
    <property type="entry name" value="Phosphoglycerate mutase-like"/>
    <property type="match status" value="1"/>
</dbReference>
<accession>A0AAJ0H590</accession>
<feature type="binding site" evidence="2">
    <location>
        <position position="72"/>
    </location>
    <ligand>
        <name>substrate</name>
    </ligand>
</feature>
<evidence type="ECO:0000256" key="2">
    <source>
        <dbReference type="PIRSR" id="PIRSR613078-2"/>
    </source>
</evidence>
<dbReference type="InterPro" id="IPR029033">
    <property type="entry name" value="His_PPase_superfam"/>
</dbReference>
<dbReference type="RefSeq" id="XP_062727510.1">
    <property type="nucleotide sequence ID" value="XM_062868621.1"/>
</dbReference>
<feature type="binding site" evidence="2">
    <location>
        <begin position="102"/>
        <end position="105"/>
    </location>
    <ligand>
        <name>substrate</name>
    </ligand>
</feature>
<dbReference type="GeneID" id="87887450"/>
<protein>
    <submittedName>
        <fullName evidence="3">Histidine phosphatase superfamily</fullName>
    </submittedName>
</protein>
<evidence type="ECO:0000256" key="1">
    <source>
        <dbReference type="PIRSR" id="PIRSR613078-1"/>
    </source>
</evidence>
<dbReference type="GO" id="GO:0046390">
    <property type="term" value="P:ribose phosphate biosynthetic process"/>
    <property type="evidence" value="ECO:0007669"/>
    <property type="project" value="TreeGrafter"/>
</dbReference>
<dbReference type="GO" id="GO:0050278">
    <property type="term" value="F:sedoheptulose-bisphosphatase activity"/>
    <property type="evidence" value="ECO:0007669"/>
    <property type="project" value="TreeGrafter"/>
</dbReference>
<feature type="binding site" evidence="2">
    <location>
        <begin position="28"/>
        <end position="29"/>
    </location>
    <ligand>
        <name>substrate</name>
    </ligand>
</feature>
<sequence>MSDQDALTPRVFLVRHRETSWAKSGRHTGTIEIELTAEGAAQVSSTTASLVGAGKLLDPSRLVYVFISPRTRTRRTFELLLSPSLGTGEWNKSVTYTEDIAEWNYGDYKGLMAGEIRKLRKKKGLDRERE</sequence>
<gene>
    <name evidence="3" type="ORF">B0T15DRAFT_522356</name>
</gene>
<feature type="active site" description="Tele-phosphohistidine intermediate" evidence="1">
    <location>
        <position position="16"/>
    </location>
</feature>
<reference evidence="3" key="2">
    <citation type="submission" date="2023-06" db="EMBL/GenBank/DDBJ databases">
        <authorList>
            <consortium name="Lawrence Berkeley National Laboratory"/>
            <person name="Mondo S.J."/>
            <person name="Hensen N."/>
            <person name="Bonometti L."/>
            <person name="Westerberg I."/>
            <person name="Brannstrom I.O."/>
            <person name="Guillou S."/>
            <person name="Cros-Aarteil S."/>
            <person name="Calhoun S."/>
            <person name="Haridas S."/>
            <person name="Kuo A."/>
            <person name="Pangilinan J."/>
            <person name="Riley R."/>
            <person name="Labutti K."/>
            <person name="Andreopoulos B."/>
            <person name="Lipzen A."/>
            <person name="Chen C."/>
            <person name="Yanf M."/>
            <person name="Daum C."/>
            <person name="Ng V."/>
            <person name="Clum A."/>
            <person name="Steindorff A."/>
            <person name="Ohm R."/>
            <person name="Martin F."/>
            <person name="Silar P."/>
            <person name="Natvig D."/>
            <person name="Lalanne C."/>
            <person name="Gautier V."/>
            <person name="Ament-Velasquez S.L."/>
            <person name="Kruys A."/>
            <person name="Hutchinson M.I."/>
            <person name="Powell A.J."/>
            <person name="Barry K."/>
            <person name="Miller A.N."/>
            <person name="Grigoriev I.V."/>
            <person name="Debuchy R."/>
            <person name="Gladieux P."/>
            <person name="Thoren M.H."/>
            <person name="Johannesson H."/>
        </authorList>
    </citation>
    <scope>NUCLEOTIDE SEQUENCE</scope>
    <source>
        <strain evidence="3">CBS 333.67</strain>
    </source>
</reference>
<evidence type="ECO:0000313" key="3">
    <source>
        <dbReference type="EMBL" id="KAK3311730.1"/>
    </source>
</evidence>
<dbReference type="InterPro" id="IPR013078">
    <property type="entry name" value="His_Pase_superF_clade-1"/>
</dbReference>
<dbReference type="InterPro" id="IPR050275">
    <property type="entry name" value="PGM_Phosphatase"/>
</dbReference>
<keyword evidence="4" id="KW-1185">Reference proteome</keyword>
<dbReference type="PANTHER" id="PTHR48100">
    <property type="entry name" value="BROAD-SPECIFICITY PHOSPHATASE YOR283W-RELATED"/>
    <property type="match status" value="1"/>
</dbReference>
<comment type="caution">
    <text evidence="3">The sequence shown here is derived from an EMBL/GenBank/DDBJ whole genome shotgun (WGS) entry which is preliminary data.</text>
</comment>
<name>A0AAJ0H590_9PEZI</name>
<dbReference type="Pfam" id="PF00300">
    <property type="entry name" value="His_Phos_1"/>
    <property type="match status" value="1"/>
</dbReference>